<dbReference type="PROSITE" id="PS50234">
    <property type="entry name" value="VWFA"/>
    <property type="match status" value="1"/>
</dbReference>
<dbReference type="Proteomes" id="UP000515146">
    <property type="component" value="Unplaced"/>
</dbReference>
<proteinExistence type="inferred from homology"/>
<dbReference type="GO" id="GO:0005544">
    <property type="term" value="F:calcium-dependent phospholipid binding"/>
    <property type="evidence" value="ECO:0007669"/>
    <property type="project" value="InterPro"/>
</dbReference>
<accession>A0A6P6XQS0</accession>
<evidence type="ECO:0000256" key="3">
    <source>
        <dbReference type="SAM" id="MobiDB-lite"/>
    </source>
</evidence>
<dbReference type="GO" id="GO:0071277">
    <property type="term" value="P:cellular response to calcium ion"/>
    <property type="evidence" value="ECO:0007669"/>
    <property type="project" value="TreeGrafter"/>
</dbReference>
<comment type="similarity">
    <text evidence="1">Belongs to the copine family.</text>
</comment>
<dbReference type="KEGG" id="dpte:113789757"/>
<dbReference type="GO" id="GO:0005886">
    <property type="term" value="C:plasma membrane"/>
    <property type="evidence" value="ECO:0007669"/>
    <property type="project" value="TreeGrafter"/>
</dbReference>
<dbReference type="AlphaFoldDB" id="A0A6P6XQS0"/>
<dbReference type="InterPro" id="IPR037768">
    <property type="entry name" value="C2B_Copine"/>
</dbReference>
<evidence type="ECO:0000256" key="2">
    <source>
        <dbReference type="ARBA" id="ARBA00022737"/>
    </source>
</evidence>
<organism evidence="6 7">
    <name type="scientific">Dermatophagoides pteronyssinus</name>
    <name type="common">European house dust mite</name>
    <dbReference type="NCBI Taxonomy" id="6956"/>
    <lineage>
        <taxon>Eukaryota</taxon>
        <taxon>Metazoa</taxon>
        <taxon>Ecdysozoa</taxon>
        <taxon>Arthropoda</taxon>
        <taxon>Chelicerata</taxon>
        <taxon>Arachnida</taxon>
        <taxon>Acari</taxon>
        <taxon>Acariformes</taxon>
        <taxon>Sarcoptiformes</taxon>
        <taxon>Astigmata</taxon>
        <taxon>Psoroptidia</taxon>
        <taxon>Analgoidea</taxon>
        <taxon>Pyroglyphidae</taxon>
        <taxon>Dermatophagoidinae</taxon>
        <taxon>Dermatophagoides</taxon>
    </lineage>
</organism>
<evidence type="ECO:0000313" key="7">
    <source>
        <dbReference type="RefSeq" id="XP_027195138.1"/>
    </source>
</evidence>
<dbReference type="Gene3D" id="2.60.40.150">
    <property type="entry name" value="C2 domain"/>
    <property type="match status" value="2"/>
</dbReference>
<dbReference type="Pfam" id="PF07002">
    <property type="entry name" value="Copine"/>
    <property type="match status" value="1"/>
</dbReference>
<dbReference type="InterPro" id="IPR045052">
    <property type="entry name" value="Copine"/>
</dbReference>
<dbReference type="InterPro" id="IPR035892">
    <property type="entry name" value="C2_domain_sf"/>
</dbReference>
<evidence type="ECO:0000259" key="4">
    <source>
        <dbReference type="PROSITE" id="PS50004"/>
    </source>
</evidence>
<dbReference type="SMART" id="SM00327">
    <property type="entry name" value="VWA"/>
    <property type="match status" value="1"/>
</dbReference>
<dbReference type="SUPFAM" id="SSF49562">
    <property type="entry name" value="C2 domain (Calcium/lipid-binding domain, CaLB)"/>
    <property type="match status" value="2"/>
</dbReference>
<gene>
    <name evidence="7" type="primary">LOC113789757</name>
</gene>
<feature type="domain" description="C2" evidence="4">
    <location>
        <begin position="620"/>
        <end position="745"/>
    </location>
</feature>
<dbReference type="GO" id="GO:0032991">
    <property type="term" value="C:protein-containing complex"/>
    <property type="evidence" value="ECO:0007669"/>
    <property type="project" value="UniProtKB-ARBA"/>
</dbReference>
<feature type="domain" description="VWFA" evidence="5">
    <location>
        <begin position="854"/>
        <end position="1060"/>
    </location>
</feature>
<protein>
    <submittedName>
        <fullName evidence="7">Uncharacterized protein LOC113789757</fullName>
    </submittedName>
</protein>
<dbReference type="PANTHER" id="PTHR10857">
    <property type="entry name" value="COPINE"/>
    <property type="match status" value="1"/>
</dbReference>
<dbReference type="InterPro" id="IPR036465">
    <property type="entry name" value="vWFA_dom_sf"/>
</dbReference>
<dbReference type="RefSeq" id="XP_027195138.1">
    <property type="nucleotide sequence ID" value="XM_027339337.1"/>
</dbReference>
<dbReference type="SUPFAM" id="SSF53300">
    <property type="entry name" value="vWA-like"/>
    <property type="match status" value="1"/>
</dbReference>
<dbReference type="SMART" id="SM00239">
    <property type="entry name" value="C2"/>
    <property type="match status" value="2"/>
</dbReference>
<dbReference type="OrthoDB" id="5855668at2759"/>
<reference evidence="7" key="1">
    <citation type="submission" date="2025-08" db="UniProtKB">
        <authorList>
            <consortium name="RefSeq"/>
        </authorList>
    </citation>
    <scope>IDENTIFICATION</scope>
    <source>
        <strain evidence="7">Airmid</strain>
    </source>
</reference>
<dbReference type="CDD" id="cd04047">
    <property type="entry name" value="C2B_Copine"/>
    <property type="match status" value="1"/>
</dbReference>
<dbReference type="PROSITE" id="PS50004">
    <property type="entry name" value="C2"/>
    <property type="match status" value="2"/>
</dbReference>
<sequence>MYTFVYSHMDALQYQQVIKIMADNRHGRFVDHSNSDDLLYWFQKQQTFLTEPGATHIGITDNDDIFIIRDSYACIDLYDRKQINAWSTTNDINENDNDDLRLPIQTIPIVRQIKVITYQYVKPIKQHSSLSYLALLIEKKQTVRRRQILIYTNFPSKNCSNYEHFRPAGICRNIKKDIDFIETNIIIEDDEYSDLRTIACCPNDGHIAIGLANEPKILIYELIVVDQHQSIIDFIKMKLIQISFIADIIRFNSGYCAFLSCNHVQIICIKEFKRNSKHEDTIINDKQIYYNNLMVKSGQHEIYGSMMPKACPFKIYSEGNLNKSNYCHVYCRTFTTSSLSMDSIPLNRPIHHSSSLIDVKNYSNNNDKNLQYLSYQIEMETIDNDIIIVYILWNDHIWVHAICSHRDPLRLIPISIISFNGRFVNCFAINLRHDVIYVLSNDSLSIYVSHVHNFVTKFQSNTTNPFIKRMFLIGKNQFFGAQSIILGATFVLLACMPSTDISTIPTSQIEMTISCRSLMNRDILSKSDPFCLVLMKDSWQEKFFELGRTETIQDTLNPEWVKKFIINYNFETVQKIRFEVWDQDPDDKEFLGHHETTLAEIVSFASRQYIRTLSGMPNKNSGTIIIVTEELSSCKQIVQMHFAAENLPRSICGLFRPDPFLVISRSNEDGTFSVVIKSEPVRSSKCPLWLPITMRVRTLCNGDYDRTIKIDCYDSRSNGKHVLIGTCFTSLRELCTTQSSVTAPVSSNRNVFVSLAANKRFLMQPPKTPSHHHHSSTSSSPFTSGNKSGSNRVNSGNFDNIATGTETGKRKATIIPVNGLDQASDNCGHLILKEITVTEEITFIDYIKSGTQMHFAVAIDFTASNGPPRDPHSLHFLDIFGGKLNPYEIALRAVGEIIQQYDSAGMFPAFGFGARIPPSGEVSHQFALNGNPSHPYCSSISEILSHYRNCLANVTLYGPTNFSSVIHNTTQIASKFQDGKHYFILLIITDGIISDMHQTKNAIIDASKLPISIIIVGVGNADFAAMDELDSDDIRLSVNGRYAERDIVQFVPLNKFISKTGPYIRSQADLAREVLAEIPDQMTGYMKSKGFIPNLDVLKNEDNNKIDQ</sequence>
<feature type="compositionally biased region" description="Polar residues" evidence="3">
    <location>
        <begin position="791"/>
        <end position="804"/>
    </location>
</feature>
<dbReference type="PANTHER" id="PTHR10857:SF106">
    <property type="entry name" value="C2 DOMAIN-CONTAINING PROTEIN"/>
    <property type="match status" value="1"/>
</dbReference>
<dbReference type="InterPro" id="IPR010734">
    <property type="entry name" value="Copine_C"/>
</dbReference>
<dbReference type="Pfam" id="PF00168">
    <property type="entry name" value="C2"/>
    <property type="match status" value="2"/>
</dbReference>
<name>A0A6P6XQS0_DERPT</name>
<dbReference type="InParanoid" id="A0A6P6XQS0"/>
<evidence type="ECO:0000259" key="5">
    <source>
        <dbReference type="PROSITE" id="PS50234"/>
    </source>
</evidence>
<feature type="compositionally biased region" description="Low complexity" evidence="3">
    <location>
        <begin position="776"/>
        <end position="790"/>
    </location>
</feature>
<dbReference type="InterPro" id="IPR000008">
    <property type="entry name" value="C2_dom"/>
</dbReference>
<keyword evidence="2" id="KW-0677">Repeat</keyword>
<evidence type="ECO:0000256" key="1">
    <source>
        <dbReference type="ARBA" id="ARBA00009048"/>
    </source>
</evidence>
<evidence type="ECO:0000313" key="6">
    <source>
        <dbReference type="Proteomes" id="UP000515146"/>
    </source>
</evidence>
<dbReference type="InterPro" id="IPR002035">
    <property type="entry name" value="VWF_A"/>
</dbReference>
<feature type="domain" description="C2" evidence="4">
    <location>
        <begin position="487"/>
        <end position="613"/>
    </location>
</feature>
<feature type="region of interest" description="Disordered" evidence="3">
    <location>
        <begin position="763"/>
        <end position="804"/>
    </location>
</feature>
<dbReference type="CDD" id="cd04048">
    <property type="entry name" value="C2A_Copine"/>
    <property type="match status" value="1"/>
</dbReference>
<keyword evidence="6" id="KW-1185">Reference proteome</keyword>